<dbReference type="SUPFAM" id="SSF51905">
    <property type="entry name" value="FAD/NAD(P)-binding domain"/>
    <property type="match status" value="1"/>
</dbReference>
<keyword evidence="1 4" id="KW-0560">Oxidoreductase</keyword>
<feature type="domain" description="FAD-binding" evidence="3">
    <location>
        <begin position="8"/>
        <end position="309"/>
    </location>
</feature>
<evidence type="ECO:0000313" key="5">
    <source>
        <dbReference type="EMBL" id="SBT22063.1"/>
    </source>
</evidence>
<accession>A0A1C3JRJ8</accession>
<dbReference type="Gene3D" id="3.50.50.60">
    <property type="entry name" value="FAD/NAD(P)-binding domain"/>
    <property type="match status" value="1"/>
</dbReference>
<dbReference type="RefSeq" id="WP_067035640.1">
    <property type="nucleotide sequence ID" value="NZ_FLRA01000013.1"/>
</dbReference>
<dbReference type="InterPro" id="IPR050493">
    <property type="entry name" value="FAD-dep_Monooxygenase_BioMet"/>
</dbReference>
<evidence type="ECO:0000256" key="1">
    <source>
        <dbReference type="ARBA" id="ARBA00023002"/>
    </source>
</evidence>
<evidence type="ECO:0000259" key="3">
    <source>
        <dbReference type="Pfam" id="PF01494"/>
    </source>
</evidence>
<organism evidence="4 7">
    <name type="scientific">Marinomonas gallaica</name>
    <dbReference type="NCBI Taxonomy" id="1806667"/>
    <lineage>
        <taxon>Bacteria</taxon>
        <taxon>Pseudomonadati</taxon>
        <taxon>Pseudomonadota</taxon>
        <taxon>Gammaproteobacteria</taxon>
        <taxon>Oceanospirillales</taxon>
        <taxon>Oceanospirillaceae</taxon>
        <taxon>Marinomonas</taxon>
    </lineage>
</organism>
<dbReference type="AlphaFoldDB" id="A0A1C3JRJ8"/>
<dbReference type="PANTHER" id="PTHR13789">
    <property type="entry name" value="MONOOXYGENASE"/>
    <property type="match status" value="1"/>
</dbReference>
<dbReference type="OrthoDB" id="9782160at2"/>
<dbReference type="EMBL" id="FLRB01000014">
    <property type="protein sequence ID" value="SBT22063.1"/>
    <property type="molecule type" value="Genomic_DNA"/>
</dbReference>
<dbReference type="Proteomes" id="UP000092840">
    <property type="component" value="Unassembled WGS sequence"/>
</dbReference>
<keyword evidence="2" id="KW-0503">Monooxygenase</keyword>
<dbReference type="Proteomes" id="UP000092871">
    <property type="component" value="Unassembled WGS sequence"/>
</dbReference>
<reference evidence="5 6" key="2">
    <citation type="submission" date="2016-06" db="EMBL/GenBank/DDBJ databases">
        <authorList>
            <person name="Rodrigo-Torres L."/>
            <person name="Arahal D.R."/>
        </authorList>
    </citation>
    <scope>NUCLEOTIDE SEQUENCE [LARGE SCALE GENOMIC DNA]</scope>
    <source>
        <strain evidence="5 6">CECT 5116</strain>
    </source>
</reference>
<gene>
    <name evidence="4" type="primary">hpxO_2</name>
    <name evidence="4" type="ORF">MGA5115_01967</name>
    <name evidence="5" type="ORF">MGA5116_02674</name>
</gene>
<keyword evidence="6" id="KW-1185">Reference proteome</keyword>
<protein>
    <submittedName>
        <fullName evidence="4">FAD-dependent urate hydroxylase</fullName>
        <ecNumber evidence="4">1.14.13.113</ecNumber>
    </submittedName>
</protein>
<evidence type="ECO:0000313" key="4">
    <source>
        <dbReference type="EMBL" id="SBT17851.1"/>
    </source>
</evidence>
<evidence type="ECO:0000256" key="2">
    <source>
        <dbReference type="ARBA" id="ARBA00023033"/>
    </source>
</evidence>
<proteinExistence type="predicted"/>
<name>A0A1C3JRJ8_9GAMM</name>
<dbReference type="GO" id="GO:0102099">
    <property type="term" value="F:FAD-dependent urate hydroxylase activity"/>
    <property type="evidence" value="ECO:0007669"/>
    <property type="project" value="UniProtKB-EC"/>
</dbReference>
<dbReference type="EMBL" id="FLRA01000013">
    <property type="protein sequence ID" value="SBT17851.1"/>
    <property type="molecule type" value="Genomic_DNA"/>
</dbReference>
<dbReference type="PANTHER" id="PTHR13789:SF309">
    <property type="entry name" value="PUTATIVE (AFU_ORTHOLOGUE AFUA_6G14510)-RELATED"/>
    <property type="match status" value="1"/>
</dbReference>
<dbReference type="Pfam" id="PF01494">
    <property type="entry name" value="FAD_binding_3"/>
    <property type="match status" value="1"/>
</dbReference>
<sequence>MKTVKHMAIIGAGVAGLALAILARKQGIQVTLFEQNKDYSTIGAGVTLWPNATFVIEQLGLMDEFQKHCGRPRFVRQFDPQSTLVSQFDIGSLEDLCGLPTFTVLRQRLIKILASQLKKHDIAIHFDTIITPKRIPQLQQQFDLVVGCDGRMHSPTRHQMYQGSASAVYQGFINIIGISDIDLEPFEQAIHDYRANGERFGIVPVANQQCYWAAAWPCALDRSRPVDSWYEEMQQRFGHWPSNIQQVLNTSRSNSLKRIFVHDLDPLPYWHRDNLVIIGDAAHAPLPTSGQGAGQALEDAWHLSQRLNEAKPLNDLLTGFYKDRIHKTTMTQQIGRQIAQQIFHQTTQPTEPKPSISAHQLKELYMQGLHKP</sequence>
<evidence type="ECO:0000313" key="7">
    <source>
        <dbReference type="Proteomes" id="UP000092871"/>
    </source>
</evidence>
<evidence type="ECO:0000313" key="6">
    <source>
        <dbReference type="Proteomes" id="UP000092840"/>
    </source>
</evidence>
<dbReference type="InterPro" id="IPR002938">
    <property type="entry name" value="FAD-bd"/>
</dbReference>
<reference evidence="4 7" key="1">
    <citation type="submission" date="2016-06" db="EMBL/GenBank/DDBJ databases">
        <authorList>
            <person name="Kjaerup R.B."/>
            <person name="Dalgaard T.S."/>
            <person name="Juul-Madsen H.R."/>
        </authorList>
    </citation>
    <scope>NUCLEOTIDE SEQUENCE [LARGE SCALE GENOMIC DNA]</scope>
    <source>
        <strain evidence="4 7">CECT 5115</strain>
    </source>
</reference>
<dbReference type="GO" id="GO:0071949">
    <property type="term" value="F:FAD binding"/>
    <property type="evidence" value="ECO:0007669"/>
    <property type="project" value="InterPro"/>
</dbReference>
<dbReference type="PRINTS" id="PR00420">
    <property type="entry name" value="RNGMNOXGNASE"/>
</dbReference>
<dbReference type="InterPro" id="IPR036188">
    <property type="entry name" value="FAD/NAD-bd_sf"/>
</dbReference>
<dbReference type="EC" id="1.14.13.113" evidence="4"/>